<evidence type="ECO:0000256" key="1">
    <source>
        <dbReference type="SAM" id="MobiDB-lite"/>
    </source>
</evidence>
<feature type="region of interest" description="Disordered" evidence="1">
    <location>
        <begin position="262"/>
        <end position="292"/>
    </location>
</feature>
<dbReference type="Proteomes" id="UP000481861">
    <property type="component" value="Unassembled WGS sequence"/>
</dbReference>
<organism evidence="2 3">
    <name type="scientific">Massariosphaeria phaeospora</name>
    <dbReference type="NCBI Taxonomy" id="100035"/>
    <lineage>
        <taxon>Eukaryota</taxon>
        <taxon>Fungi</taxon>
        <taxon>Dikarya</taxon>
        <taxon>Ascomycota</taxon>
        <taxon>Pezizomycotina</taxon>
        <taxon>Dothideomycetes</taxon>
        <taxon>Pleosporomycetidae</taxon>
        <taxon>Pleosporales</taxon>
        <taxon>Pleosporales incertae sedis</taxon>
        <taxon>Massariosphaeria</taxon>
    </lineage>
</organism>
<accession>A0A7C8IFU7</accession>
<feature type="compositionally biased region" description="Polar residues" evidence="1">
    <location>
        <begin position="270"/>
        <end position="283"/>
    </location>
</feature>
<reference evidence="2 3" key="1">
    <citation type="submission" date="2020-01" db="EMBL/GenBank/DDBJ databases">
        <authorList>
            <consortium name="DOE Joint Genome Institute"/>
            <person name="Haridas S."/>
            <person name="Albert R."/>
            <person name="Binder M."/>
            <person name="Bloem J."/>
            <person name="Labutti K."/>
            <person name="Salamov A."/>
            <person name="Andreopoulos B."/>
            <person name="Baker S.E."/>
            <person name="Barry K."/>
            <person name="Bills G."/>
            <person name="Bluhm B.H."/>
            <person name="Cannon C."/>
            <person name="Castanera R."/>
            <person name="Culley D.E."/>
            <person name="Daum C."/>
            <person name="Ezra D."/>
            <person name="Gonzalez J.B."/>
            <person name="Henrissat B."/>
            <person name="Kuo A."/>
            <person name="Liang C."/>
            <person name="Lipzen A."/>
            <person name="Lutzoni F."/>
            <person name="Magnuson J."/>
            <person name="Mondo S."/>
            <person name="Nolan M."/>
            <person name="Ohm R."/>
            <person name="Pangilinan J."/>
            <person name="Park H.-J.H."/>
            <person name="Ramirez L."/>
            <person name="Alfaro M."/>
            <person name="Sun H."/>
            <person name="Tritt A."/>
            <person name="Yoshinaga Y."/>
            <person name="Zwiers L.-H.L."/>
            <person name="Turgeon B.G."/>
            <person name="Goodwin S.B."/>
            <person name="Spatafora J.W."/>
            <person name="Crous P.W."/>
            <person name="Grigoriev I.V."/>
        </authorList>
    </citation>
    <scope>NUCLEOTIDE SEQUENCE [LARGE SCALE GENOMIC DNA]</scope>
    <source>
        <strain evidence="2 3">CBS 611.86</strain>
    </source>
</reference>
<protein>
    <submittedName>
        <fullName evidence="2">Uncharacterized protein</fullName>
    </submittedName>
</protein>
<proteinExistence type="predicted"/>
<evidence type="ECO:0000313" key="3">
    <source>
        <dbReference type="Proteomes" id="UP000481861"/>
    </source>
</evidence>
<gene>
    <name evidence="2" type="ORF">BDV95DRAFT_590326</name>
</gene>
<dbReference type="EMBL" id="JAADJZ010000003">
    <property type="protein sequence ID" value="KAF2876151.1"/>
    <property type="molecule type" value="Genomic_DNA"/>
</dbReference>
<evidence type="ECO:0000313" key="2">
    <source>
        <dbReference type="EMBL" id="KAF2876151.1"/>
    </source>
</evidence>
<dbReference type="AlphaFoldDB" id="A0A7C8IFU7"/>
<keyword evidence="3" id="KW-1185">Reference proteome</keyword>
<name>A0A7C8IFU7_9PLEO</name>
<comment type="caution">
    <text evidence="2">The sequence shown here is derived from an EMBL/GenBank/DDBJ whole genome shotgun (WGS) entry which is preliminary data.</text>
</comment>
<dbReference type="OrthoDB" id="3801541at2759"/>
<sequence>MDGNVDHPVESLGMKRGFNLSTDSVASYDFIPSPHNKIASINGPPKWHEDYVEPEVDSHAVPEVDSVPEVEPHANPEVGSHTIPDSPPILTWQEMQLQSRGGSQMASAHPPTQQYPGHWYPPGYGQHPGAIYPSPHLPPPEAYSSMHHPFWTGGNGWPGYNGTGQGFYGMYGNQRMFNHGAYQNPSDAQWQYSPASVNNPANPQAGLSNEIMQNTLAQNTAVGQPQAYDGSIANVQFPAAHAPEQQQDAAPKSPTIARESHFKAAATDTPRPNKSQSAVSTPPSHAPSGPGRMTIERVVKRLLNPPKPAIEGQTFAEINRGFVIQCMGSTVAEHLEFNHGTSRVRLRQDSELRLRGRELGLPKKYMEWLNGDSYHPTLKIDDHYLYPKEEGSPSASG</sequence>